<proteinExistence type="predicted"/>
<evidence type="ECO:0000313" key="2">
    <source>
        <dbReference type="Proteomes" id="UP000004095"/>
    </source>
</evidence>
<sequence length="49" mass="5355">MFAVTLGHTWAPSSIKLPESYQIKLSAYGFFKGKPADLQPVNGVTPYTP</sequence>
<keyword evidence="2" id="KW-1185">Reference proteome</keyword>
<accession>A1ZQN6</accession>
<comment type="caution">
    <text evidence="1">The sequence shown here is derived from an EMBL/GenBank/DDBJ whole genome shotgun (WGS) entry which is preliminary data.</text>
</comment>
<gene>
    <name evidence="1" type="ORF">M23134_08360</name>
</gene>
<dbReference type="EMBL" id="AAWS01000024">
    <property type="protein sequence ID" value="EAY27408.1"/>
    <property type="molecule type" value="Genomic_DNA"/>
</dbReference>
<dbReference type="Proteomes" id="UP000004095">
    <property type="component" value="Unassembled WGS sequence"/>
</dbReference>
<reference evidence="1 2" key="1">
    <citation type="submission" date="2007-01" db="EMBL/GenBank/DDBJ databases">
        <authorList>
            <person name="Haygood M."/>
            <person name="Podell S."/>
            <person name="Anderson C."/>
            <person name="Hopkinson B."/>
            <person name="Roe K."/>
            <person name="Barbeau K."/>
            <person name="Gaasterland T."/>
            <person name="Ferriera S."/>
            <person name="Johnson J."/>
            <person name="Kravitz S."/>
            <person name="Beeson K."/>
            <person name="Sutton G."/>
            <person name="Rogers Y.-H."/>
            <person name="Friedman R."/>
            <person name="Frazier M."/>
            <person name="Venter J.C."/>
        </authorList>
    </citation>
    <scope>NUCLEOTIDE SEQUENCE [LARGE SCALE GENOMIC DNA]</scope>
    <source>
        <strain evidence="1 2">ATCC 23134</strain>
    </source>
</reference>
<evidence type="ECO:0000313" key="1">
    <source>
        <dbReference type="EMBL" id="EAY27408.1"/>
    </source>
</evidence>
<organism evidence="1 2">
    <name type="scientific">Microscilla marina ATCC 23134</name>
    <dbReference type="NCBI Taxonomy" id="313606"/>
    <lineage>
        <taxon>Bacteria</taxon>
        <taxon>Pseudomonadati</taxon>
        <taxon>Bacteroidota</taxon>
        <taxon>Cytophagia</taxon>
        <taxon>Cytophagales</taxon>
        <taxon>Microscillaceae</taxon>
        <taxon>Microscilla</taxon>
    </lineage>
</organism>
<protein>
    <submittedName>
        <fullName evidence="1">Uncharacterized protein</fullName>
    </submittedName>
</protein>
<name>A1ZQN6_MICM2</name>
<dbReference type="AlphaFoldDB" id="A1ZQN6"/>